<evidence type="ECO:0000313" key="2">
    <source>
        <dbReference type="EMBL" id="GKV05272.1"/>
    </source>
</evidence>
<dbReference type="Proteomes" id="UP001054252">
    <property type="component" value="Unassembled WGS sequence"/>
</dbReference>
<dbReference type="EMBL" id="BPVZ01000023">
    <property type="protein sequence ID" value="GKV05272.1"/>
    <property type="molecule type" value="Genomic_DNA"/>
</dbReference>
<proteinExistence type="predicted"/>
<organism evidence="2 3">
    <name type="scientific">Rubroshorea leprosula</name>
    <dbReference type="NCBI Taxonomy" id="152421"/>
    <lineage>
        <taxon>Eukaryota</taxon>
        <taxon>Viridiplantae</taxon>
        <taxon>Streptophyta</taxon>
        <taxon>Embryophyta</taxon>
        <taxon>Tracheophyta</taxon>
        <taxon>Spermatophyta</taxon>
        <taxon>Magnoliopsida</taxon>
        <taxon>eudicotyledons</taxon>
        <taxon>Gunneridae</taxon>
        <taxon>Pentapetalae</taxon>
        <taxon>rosids</taxon>
        <taxon>malvids</taxon>
        <taxon>Malvales</taxon>
        <taxon>Dipterocarpaceae</taxon>
        <taxon>Rubroshorea</taxon>
    </lineage>
</organism>
<gene>
    <name evidence="2" type="ORF">SLEP1_g17302</name>
</gene>
<evidence type="ECO:0000256" key="1">
    <source>
        <dbReference type="SAM" id="MobiDB-lite"/>
    </source>
</evidence>
<name>A0AAV5ITT3_9ROSI</name>
<protein>
    <submittedName>
        <fullName evidence="2">Uncharacterized protein</fullName>
    </submittedName>
</protein>
<accession>A0AAV5ITT3</accession>
<feature type="region of interest" description="Disordered" evidence="1">
    <location>
        <begin position="1"/>
        <end position="35"/>
    </location>
</feature>
<evidence type="ECO:0000313" key="3">
    <source>
        <dbReference type="Proteomes" id="UP001054252"/>
    </source>
</evidence>
<comment type="caution">
    <text evidence="2">The sequence shown here is derived from an EMBL/GenBank/DDBJ whole genome shotgun (WGS) entry which is preliminary data.</text>
</comment>
<sequence>MIPSRSLTRKPRSSPPTRAARGRGRKSRTDPGFLG</sequence>
<dbReference type="AlphaFoldDB" id="A0AAV5ITT3"/>
<reference evidence="2 3" key="1">
    <citation type="journal article" date="2021" name="Commun. Biol.">
        <title>The genome of Shorea leprosula (Dipterocarpaceae) highlights the ecological relevance of drought in aseasonal tropical rainforests.</title>
        <authorList>
            <person name="Ng K.K.S."/>
            <person name="Kobayashi M.J."/>
            <person name="Fawcett J.A."/>
            <person name="Hatakeyama M."/>
            <person name="Paape T."/>
            <person name="Ng C.H."/>
            <person name="Ang C.C."/>
            <person name="Tnah L.H."/>
            <person name="Lee C.T."/>
            <person name="Nishiyama T."/>
            <person name="Sese J."/>
            <person name="O'Brien M.J."/>
            <person name="Copetti D."/>
            <person name="Mohd Noor M.I."/>
            <person name="Ong R.C."/>
            <person name="Putra M."/>
            <person name="Sireger I.Z."/>
            <person name="Indrioko S."/>
            <person name="Kosugi Y."/>
            <person name="Izuno A."/>
            <person name="Isagi Y."/>
            <person name="Lee S.L."/>
            <person name="Shimizu K.K."/>
        </authorList>
    </citation>
    <scope>NUCLEOTIDE SEQUENCE [LARGE SCALE GENOMIC DNA]</scope>
    <source>
        <strain evidence="2">214</strain>
    </source>
</reference>
<keyword evidence="3" id="KW-1185">Reference proteome</keyword>